<dbReference type="EMBL" id="CP071869">
    <property type="protein sequence ID" value="QTE24458.1"/>
    <property type="molecule type" value="Genomic_DNA"/>
</dbReference>
<dbReference type="Pfam" id="PF16871">
    <property type="entry name" value="DUF5077"/>
    <property type="match status" value="1"/>
</dbReference>
<evidence type="ECO:0000313" key="2">
    <source>
        <dbReference type="EMBL" id="QTE24458.1"/>
    </source>
</evidence>
<gene>
    <name evidence="2" type="ORF">J3359_07045</name>
</gene>
<name>A0A975CRR1_9FLAO</name>
<dbReference type="InterPro" id="IPR021862">
    <property type="entry name" value="DUF3472"/>
</dbReference>
<evidence type="ECO:0000259" key="1">
    <source>
        <dbReference type="Pfam" id="PF16871"/>
    </source>
</evidence>
<dbReference type="Proteomes" id="UP000663920">
    <property type="component" value="Chromosome"/>
</dbReference>
<protein>
    <submittedName>
        <fullName evidence="2">DUF3472 domain-containing protein</fullName>
    </submittedName>
</protein>
<feature type="domain" description="DUF5077" evidence="1">
    <location>
        <begin position="32"/>
        <end position="151"/>
    </location>
</feature>
<sequence length="433" mass="48226">MLFLLQIVFFNFSCSNRTKEVVSADIVFTANVPIGSNSWVAGNKAEDEGIIKKEGIRNWKSLDNIINTYVRTGSGELKVGLKLKSPDGNSKINVTINKITKTINVENKEYKTLDVGVFNVDKGYVKIEIQGKEKEGNIIADIDEVLFGGSAIATILDFVPTTNHHFGRRGPSVHFNYKQPKSGEVQYFYNEITVPTGEDVLGSFFMANGHAQGYFGMQVNSKTERRVLFSIWSAFVTDDPNQIPKDYTVTSLGGGEGVTIKNFGGEGSGIQSFKNVNWKVDTTYKFLLKGEPSSVAGSTDYTAYFFDPLVGDWQVIASLRRPKTSTHLKRLYSFLENFYPSTGNQTRKANFGNQWVYTTNKEWVEITEGKFTADATANANERLDYAGGVEGNQFFLKNCGFFKENVTLKTDFSRQANGKAPNINFSKLPKPTL</sequence>
<proteinExistence type="predicted"/>
<keyword evidence="3" id="KW-1185">Reference proteome</keyword>
<accession>A0A975CRR1</accession>
<dbReference type="KEGG" id="pcea:J3359_07045"/>
<dbReference type="Pfam" id="PF11958">
    <property type="entry name" value="DUF3472"/>
    <property type="match status" value="1"/>
</dbReference>
<dbReference type="AlphaFoldDB" id="A0A975CRR1"/>
<reference evidence="2 3" key="1">
    <citation type="submission" date="2021-03" db="EMBL/GenBank/DDBJ databases">
        <title>Complete genome of Polaribacter_sp.SM13.</title>
        <authorList>
            <person name="Jeong S.W."/>
            <person name="Bae J.W."/>
        </authorList>
    </citation>
    <scope>NUCLEOTIDE SEQUENCE [LARGE SCALE GENOMIC DNA]</scope>
    <source>
        <strain evidence="2 3">SM13</strain>
    </source>
</reference>
<dbReference type="InterPro" id="IPR031712">
    <property type="entry name" value="DUF5077"/>
</dbReference>
<evidence type="ECO:0000313" key="3">
    <source>
        <dbReference type="Proteomes" id="UP000663920"/>
    </source>
</evidence>
<organism evidence="2 3">
    <name type="scientific">Polaribacter cellanae</name>
    <dbReference type="NCBI Taxonomy" id="2818493"/>
    <lineage>
        <taxon>Bacteria</taxon>
        <taxon>Pseudomonadati</taxon>
        <taxon>Bacteroidota</taxon>
        <taxon>Flavobacteriia</taxon>
        <taxon>Flavobacteriales</taxon>
        <taxon>Flavobacteriaceae</taxon>
    </lineage>
</organism>